<evidence type="ECO:0000313" key="3">
    <source>
        <dbReference type="EnsemblPlants" id="Kaladp0053s0593.1.v1.1.CDS.1"/>
    </source>
</evidence>
<proteinExistence type="predicted"/>
<dbReference type="EnsemblPlants" id="Kaladp0053s0593.1.v1.1">
    <property type="protein sequence ID" value="Kaladp0053s0593.1.v1.1.CDS.1"/>
    <property type="gene ID" value="Kaladp0053s0593.v1.1"/>
</dbReference>
<evidence type="ECO:0000256" key="1">
    <source>
        <dbReference type="SAM" id="SignalP"/>
    </source>
</evidence>
<feature type="signal peptide" evidence="1">
    <location>
        <begin position="1"/>
        <end position="31"/>
    </location>
</feature>
<keyword evidence="1" id="KW-0732">Signal</keyword>
<dbReference type="SUPFAM" id="SSF47699">
    <property type="entry name" value="Bifunctional inhibitor/lipid-transfer protein/seed storage 2S albumin"/>
    <property type="match status" value="1"/>
</dbReference>
<evidence type="ECO:0000259" key="2">
    <source>
        <dbReference type="Pfam" id="PF14368"/>
    </source>
</evidence>
<reference evidence="3" key="1">
    <citation type="submission" date="2021-01" db="UniProtKB">
        <authorList>
            <consortium name="EnsemblPlants"/>
        </authorList>
    </citation>
    <scope>IDENTIFICATION</scope>
</reference>
<feature type="chain" id="PRO_5029575786" description="Bifunctional inhibitor/plant lipid transfer protein/seed storage helical domain-containing protein" evidence="1">
    <location>
        <begin position="32"/>
        <end position="116"/>
    </location>
</feature>
<feature type="domain" description="Bifunctional inhibitor/plant lipid transfer protein/seed storage helical" evidence="2">
    <location>
        <begin position="20"/>
        <end position="110"/>
    </location>
</feature>
<accession>A0A7N0U3Z2</accession>
<dbReference type="Gene3D" id="1.10.110.10">
    <property type="entry name" value="Plant lipid-transfer and hydrophobic proteins"/>
    <property type="match status" value="1"/>
</dbReference>
<dbReference type="InterPro" id="IPR036312">
    <property type="entry name" value="Bifun_inhib/LTP/seed_sf"/>
</dbReference>
<protein>
    <recommendedName>
        <fullName evidence="2">Bifunctional inhibitor/plant lipid transfer protein/seed storage helical domain-containing protein</fullName>
    </recommendedName>
</protein>
<keyword evidence="4" id="KW-1185">Reference proteome</keyword>
<dbReference type="Pfam" id="PF14368">
    <property type="entry name" value="LTP_2"/>
    <property type="match status" value="1"/>
</dbReference>
<sequence length="116" mass="12664">MAAAHKTAQAVTLAVTTLIILISTQTQEAAAQCEGQLGNVVNHCFPYITYDADPIAVPSYQCCRAFGPLDLVCACNYLLKYPKSYGNVSRKFFVYAAVDCAHAPRHGNYCGIKYLH</sequence>
<dbReference type="PANTHER" id="PTHR33286">
    <property type="entry name" value="BIFUNCTIONAL INHIBITOR/LIPID-TRANSFER PROTEIN/SEED STORAGE 2S ALBUMIN SUPERFAMILY PROTEIN"/>
    <property type="match status" value="1"/>
</dbReference>
<name>A0A7N0U3Z2_KALFE</name>
<dbReference type="Proteomes" id="UP000594263">
    <property type="component" value="Unplaced"/>
</dbReference>
<dbReference type="AlphaFoldDB" id="A0A7N0U3Z2"/>
<evidence type="ECO:0000313" key="4">
    <source>
        <dbReference type="Proteomes" id="UP000594263"/>
    </source>
</evidence>
<dbReference type="InterPro" id="IPR016140">
    <property type="entry name" value="Bifunc_inhib/LTP/seed_store"/>
</dbReference>
<dbReference type="PANTHER" id="PTHR33286:SF1">
    <property type="entry name" value="OS01G0800600 PROTEIN"/>
    <property type="match status" value="1"/>
</dbReference>
<organism evidence="3 4">
    <name type="scientific">Kalanchoe fedtschenkoi</name>
    <name type="common">Lavender scallops</name>
    <name type="synonym">South American air plant</name>
    <dbReference type="NCBI Taxonomy" id="63787"/>
    <lineage>
        <taxon>Eukaryota</taxon>
        <taxon>Viridiplantae</taxon>
        <taxon>Streptophyta</taxon>
        <taxon>Embryophyta</taxon>
        <taxon>Tracheophyta</taxon>
        <taxon>Spermatophyta</taxon>
        <taxon>Magnoliopsida</taxon>
        <taxon>eudicotyledons</taxon>
        <taxon>Gunneridae</taxon>
        <taxon>Pentapetalae</taxon>
        <taxon>Saxifragales</taxon>
        <taxon>Crassulaceae</taxon>
        <taxon>Kalanchoe</taxon>
    </lineage>
</organism>
<dbReference type="Gramene" id="Kaladp0053s0593.1.v1.1">
    <property type="protein sequence ID" value="Kaladp0053s0593.1.v1.1.CDS.1"/>
    <property type="gene ID" value="Kaladp0053s0593.v1.1"/>
</dbReference>